<feature type="compositionally biased region" description="Basic residues" evidence="1">
    <location>
        <begin position="121"/>
        <end position="133"/>
    </location>
</feature>
<dbReference type="Gene3D" id="3.90.75.20">
    <property type="match status" value="1"/>
</dbReference>
<dbReference type="GO" id="GO:0016788">
    <property type="term" value="F:hydrolase activity, acting on ester bonds"/>
    <property type="evidence" value="ECO:0007669"/>
    <property type="project" value="InterPro"/>
</dbReference>
<keyword evidence="5" id="KW-1185">Reference proteome</keyword>
<dbReference type="KEGG" id="vg:64764209"/>
<dbReference type="EMBL" id="MH697579">
    <property type="protein sequence ID" value="AXQ51822.1"/>
    <property type="molecule type" value="Genomic_DNA"/>
</dbReference>
<feature type="domain" description="HNH nuclease" evidence="3">
    <location>
        <begin position="70"/>
        <end position="115"/>
    </location>
</feature>
<feature type="compositionally biased region" description="Polar residues" evidence="1">
    <location>
        <begin position="111"/>
        <end position="120"/>
    </location>
</feature>
<feature type="domain" description="NUMOD4" evidence="2">
    <location>
        <begin position="3"/>
        <end position="61"/>
    </location>
</feature>
<evidence type="ECO:0000259" key="2">
    <source>
        <dbReference type="Pfam" id="PF07463"/>
    </source>
</evidence>
<evidence type="ECO:0000256" key="1">
    <source>
        <dbReference type="SAM" id="MobiDB-lite"/>
    </source>
</evidence>
<dbReference type="SUPFAM" id="SSF54060">
    <property type="entry name" value="His-Me finger endonucleases"/>
    <property type="match status" value="1"/>
</dbReference>
<protein>
    <submittedName>
        <fullName evidence="4">HNH endonuclease</fullName>
    </submittedName>
</protein>
<proteinExistence type="predicted"/>
<evidence type="ECO:0000313" key="5">
    <source>
        <dbReference type="Proteomes" id="UP000263185"/>
    </source>
</evidence>
<dbReference type="GeneID" id="64764209"/>
<dbReference type="InterPro" id="IPR003615">
    <property type="entry name" value="HNH_nuc"/>
</dbReference>
<name>A0A346N937_9CAUD</name>
<feature type="compositionally biased region" description="Polar residues" evidence="1">
    <location>
        <begin position="139"/>
        <end position="150"/>
    </location>
</feature>
<dbReference type="InterPro" id="IPR044925">
    <property type="entry name" value="His-Me_finger_sf"/>
</dbReference>
<dbReference type="RefSeq" id="YP_010057394.1">
    <property type="nucleotide sequence ID" value="NC_054716.1"/>
</dbReference>
<gene>
    <name evidence="4" type="primary">242</name>
    <name evidence="4" type="ORF">SEA_CANE17_242</name>
</gene>
<evidence type="ECO:0000313" key="4">
    <source>
        <dbReference type="EMBL" id="AXQ51822.1"/>
    </source>
</evidence>
<sequence>MCEEWRPVLNYEGFYEVSNRARVRSVDRVIIRANGSPMPYSSQILGQFRSPPSHYWTVTLRRNGQKINRRVHALVAEAFIGPKPFPHAEVCHRNGDKDDTRPDNLYWGTHSQNMRDSVNHGTRHQSGKTHCKRGHEFTPENTYMNPSSGGRQCRQCVRDKRGTKKPYGPRSRSTTCGAEHGPQA</sequence>
<organism evidence="4 5">
    <name type="scientific">Mycobacterium phage Cane17</name>
    <dbReference type="NCBI Taxonomy" id="2301548"/>
    <lineage>
        <taxon>Viruses</taxon>
        <taxon>Duplodnaviria</taxon>
        <taxon>Heunggongvirae</taxon>
        <taxon>Uroviricota</taxon>
        <taxon>Caudoviricetes</taxon>
        <taxon>Ceeclamvirinae</taxon>
        <taxon>Bixzunavirus</taxon>
        <taxon>Bixzunavirus cane17</taxon>
    </lineage>
</organism>
<keyword evidence="4" id="KW-0255">Endonuclease</keyword>
<dbReference type="Pfam" id="PF13392">
    <property type="entry name" value="HNH_3"/>
    <property type="match status" value="1"/>
</dbReference>
<dbReference type="InterPro" id="IPR010902">
    <property type="entry name" value="NUMOD4"/>
</dbReference>
<dbReference type="GO" id="GO:0004519">
    <property type="term" value="F:endonuclease activity"/>
    <property type="evidence" value="ECO:0007669"/>
    <property type="project" value="UniProtKB-KW"/>
</dbReference>
<evidence type="ECO:0000259" key="3">
    <source>
        <dbReference type="Pfam" id="PF13392"/>
    </source>
</evidence>
<dbReference type="Pfam" id="PF07463">
    <property type="entry name" value="NUMOD4"/>
    <property type="match status" value="1"/>
</dbReference>
<feature type="region of interest" description="Disordered" evidence="1">
    <location>
        <begin position="111"/>
        <end position="184"/>
    </location>
</feature>
<accession>A0A346N937</accession>
<dbReference type="Proteomes" id="UP000263185">
    <property type="component" value="Segment"/>
</dbReference>
<keyword evidence="4" id="KW-0540">Nuclease</keyword>
<keyword evidence="4" id="KW-0378">Hydrolase</keyword>
<reference evidence="4 5" key="1">
    <citation type="submission" date="2018-07" db="EMBL/GenBank/DDBJ databases">
        <authorList>
            <person name="Fast K.M."/>
            <person name="Castleberry S."/>
            <person name="Jones I.K."/>
            <person name="Larrimore J.D."/>
            <person name="Long C.A."/>
            <person name="Pritchett N.C."/>
            <person name="Keener T."/>
            <person name="Sandel M.W."/>
            <person name="Bollivar D.W."/>
            <person name="Garlena R.A."/>
            <person name="Russell D.A."/>
            <person name="Pope W.H."/>
            <person name="Jacobs-Sera D."/>
            <person name="Hatfull G.F."/>
        </authorList>
    </citation>
    <scope>NUCLEOTIDE SEQUENCE [LARGE SCALE GENOMIC DNA]</scope>
</reference>